<organism evidence="1 2">
    <name type="scientific">Araneus ventricosus</name>
    <name type="common">Orbweaver spider</name>
    <name type="synonym">Epeira ventricosa</name>
    <dbReference type="NCBI Taxonomy" id="182803"/>
    <lineage>
        <taxon>Eukaryota</taxon>
        <taxon>Metazoa</taxon>
        <taxon>Ecdysozoa</taxon>
        <taxon>Arthropoda</taxon>
        <taxon>Chelicerata</taxon>
        <taxon>Arachnida</taxon>
        <taxon>Araneae</taxon>
        <taxon>Araneomorphae</taxon>
        <taxon>Entelegynae</taxon>
        <taxon>Araneoidea</taxon>
        <taxon>Araneidae</taxon>
        <taxon>Araneus</taxon>
    </lineage>
</organism>
<gene>
    <name evidence="1" type="ORF">AVEN_126477_1</name>
</gene>
<dbReference type="EMBL" id="BGPR01017497">
    <property type="protein sequence ID" value="GBN76338.1"/>
    <property type="molecule type" value="Genomic_DNA"/>
</dbReference>
<sequence>MEEFIENDPEQVLPVPVAMEEISTADWQASVNILTSMSTKWYSVIGPRITSPADDELSKAVLPATTFPDGVMERHIKKRLQSSEPRCDALLIGAGSGAQLEVEYTWNLCVATRVSEFGECPLVNCTHKYHRPNSQKIYPAQ</sequence>
<name>A0A4Y2RL03_ARAVE</name>
<evidence type="ECO:0000313" key="1">
    <source>
        <dbReference type="EMBL" id="GBN76338.1"/>
    </source>
</evidence>
<keyword evidence="2" id="KW-1185">Reference proteome</keyword>
<dbReference type="AlphaFoldDB" id="A0A4Y2RL03"/>
<accession>A0A4Y2RL03</accession>
<reference evidence="1 2" key="1">
    <citation type="journal article" date="2019" name="Sci. Rep.">
        <title>Orb-weaving spider Araneus ventricosus genome elucidates the spidroin gene catalogue.</title>
        <authorList>
            <person name="Kono N."/>
            <person name="Nakamura H."/>
            <person name="Ohtoshi R."/>
            <person name="Moran D.A.P."/>
            <person name="Shinohara A."/>
            <person name="Yoshida Y."/>
            <person name="Fujiwara M."/>
            <person name="Mori M."/>
            <person name="Tomita M."/>
            <person name="Arakawa K."/>
        </authorList>
    </citation>
    <scope>NUCLEOTIDE SEQUENCE [LARGE SCALE GENOMIC DNA]</scope>
</reference>
<comment type="caution">
    <text evidence="1">The sequence shown here is derived from an EMBL/GenBank/DDBJ whole genome shotgun (WGS) entry which is preliminary data.</text>
</comment>
<protein>
    <submittedName>
        <fullName evidence="1">Uncharacterized protein</fullName>
    </submittedName>
</protein>
<dbReference type="Proteomes" id="UP000499080">
    <property type="component" value="Unassembled WGS sequence"/>
</dbReference>
<proteinExistence type="predicted"/>
<evidence type="ECO:0000313" key="2">
    <source>
        <dbReference type="Proteomes" id="UP000499080"/>
    </source>
</evidence>